<sequence length="269" mass="29721">MSSTSSVFVHKLVPPKPEFSSPMQNEKIGQNSSTGWDFIQSLNIDSCSFIQLRDDSEQVYVHPPVKNSASSLSLKSLEMCTESLGSETGSNIDSDMDDFSSFSSENLSYDDKSPPKTEESSKKGKQNTSFPPPLTSISSSDFVRVKTHREGGRLVIKAISISSCYPCFRAERLNGRLRLSLLDNGRCESEDERDENEEEAEEQNVHLPDKDFKENGDGFKGCFRRSNVEANGGKIECGMGGGEWSCCRCHGDGNGSKRLQNLPVFMVIS</sequence>
<dbReference type="InterPro" id="IPR021410">
    <property type="entry name" value="FAF"/>
</dbReference>
<dbReference type="PANTHER" id="PTHR33155:SF8">
    <property type="entry name" value="PROTEIN FANTASTIC FOUR 1"/>
    <property type="match status" value="1"/>
</dbReference>
<proteinExistence type="inferred from homology"/>
<keyword evidence="5" id="KW-1185">Reference proteome</keyword>
<protein>
    <recommendedName>
        <fullName evidence="3">FAF domain-containing protein</fullName>
    </recommendedName>
</protein>
<feature type="compositionally biased region" description="Polar residues" evidence="2">
    <location>
        <begin position="21"/>
        <end position="32"/>
    </location>
</feature>
<feature type="region of interest" description="Disordered" evidence="2">
    <location>
        <begin position="103"/>
        <end position="137"/>
    </location>
</feature>
<dbReference type="EMBL" id="KV006883">
    <property type="protein sequence ID" value="KZV32416.1"/>
    <property type="molecule type" value="Genomic_DNA"/>
</dbReference>
<feature type="domain" description="FAF" evidence="3">
    <location>
        <begin position="129"/>
        <end position="181"/>
    </location>
</feature>
<name>A0A2Z7BKG0_9LAMI</name>
<organism evidence="4 5">
    <name type="scientific">Dorcoceras hygrometricum</name>
    <dbReference type="NCBI Taxonomy" id="472368"/>
    <lineage>
        <taxon>Eukaryota</taxon>
        <taxon>Viridiplantae</taxon>
        <taxon>Streptophyta</taxon>
        <taxon>Embryophyta</taxon>
        <taxon>Tracheophyta</taxon>
        <taxon>Spermatophyta</taxon>
        <taxon>Magnoliopsida</taxon>
        <taxon>eudicotyledons</taxon>
        <taxon>Gunneridae</taxon>
        <taxon>Pentapetalae</taxon>
        <taxon>asterids</taxon>
        <taxon>lamiids</taxon>
        <taxon>Lamiales</taxon>
        <taxon>Gesneriaceae</taxon>
        <taxon>Didymocarpoideae</taxon>
        <taxon>Trichosporeae</taxon>
        <taxon>Loxocarpinae</taxon>
        <taxon>Dorcoceras</taxon>
    </lineage>
</organism>
<evidence type="ECO:0000313" key="4">
    <source>
        <dbReference type="EMBL" id="KZV32416.1"/>
    </source>
</evidence>
<accession>A0A2Z7BKG0</accession>
<feature type="region of interest" description="Disordered" evidence="2">
    <location>
        <begin position="186"/>
        <end position="211"/>
    </location>
</feature>
<evidence type="ECO:0000256" key="2">
    <source>
        <dbReference type="SAM" id="MobiDB-lite"/>
    </source>
</evidence>
<dbReference type="OrthoDB" id="1916983at2759"/>
<comment type="similarity">
    <text evidence="1">Belongs to the fantastic four family.</text>
</comment>
<dbReference type="InterPro" id="IPR046431">
    <property type="entry name" value="FAF_dom"/>
</dbReference>
<feature type="compositionally biased region" description="Basic and acidic residues" evidence="2">
    <location>
        <begin position="109"/>
        <end position="122"/>
    </location>
</feature>
<feature type="region of interest" description="Disordered" evidence="2">
    <location>
        <begin position="13"/>
        <end position="32"/>
    </location>
</feature>
<dbReference type="Proteomes" id="UP000250235">
    <property type="component" value="Unassembled WGS sequence"/>
</dbReference>
<feature type="compositionally biased region" description="Acidic residues" evidence="2">
    <location>
        <begin position="189"/>
        <end position="202"/>
    </location>
</feature>
<dbReference type="PANTHER" id="PTHR33155">
    <property type="entry name" value="FANTASTIC FOUR-LIKE PROTEIN (DUF3049)"/>
    <property type="match status" value="1"/>
</dbReference>
<dbReference type="Pfam" id="PF11250">
    <property type="entry name" value="FAF"/>
    <property type="match status" value="1"/>
</dbReference>
<evidence type="ECO:0000259" key="3">
    <source>
        <dbReference type="Pfam" id="PF11250"/>
    </source>
</evidence>
<dbReference type="AlphaFoldDB" id="A0A2Z7BKG0"/>
<gene>
    <name evidence="4" type="ORF">F511_03699</name>
</gene>
<evidence type="ECO:0000313" key="5">
    <source>
        <dbReference type="Proteomes" id="UP000250235"/>
    </source>
</evidence>
<evidence type="ECO:0000256" key="1">
    <source>
        <dbReference type="ARBA" id="ARBA00008690"/>
    </source>
</evidence>
<reference evidence="4 5" key="1">
    <citation type="journal article" date="2015" name="Proc. Natl. Acad. Sci. U.S.A.">
        <title>The resurrection genome of Boea hygrometrica: A blueprint for survival of dehydration.</title>
        <authorList>
            <person name="Xiao L."/>
            <person name="Yang G."/>
            <person name="Zhang L."/>
            <person name="Yang X."/>
            <person name="Zhao S."/>
            <person name="Ji Z."/>
            <person name="Zhou Q."/>
            <person name="Hu M."/>
            <person name="Wang Y."/>
            <person name="Chen M."/>
            <person name="Xu Y."/>
            <person name="Jin H."/>
            <person name="Xiao X."/>
            <person name="Hu G."/>
            <person name="Bao F."/>
            <person name="Hu Y."/>
            <person name="Wan P."/>
            <person name="Li L."/>
            <person name="Deng X."/>
            <person name="Kuang T."/>
            <person name="Xiang C."/>
            <person name="Zhu J.K."/>
            <person name="Oliver M.J."/>
            <person name="He Y."/>
        </authorList>
    </citation>
    <scope>NUCLEOTIDE SEQUENCE [LARGE SCALE GENOMIC DNA]</scope>
    <source>
        <strain evidence="5">cv. XS01</strain>
    </source>
</reference>